<feature type="transmembrane region" description="Helical" evidence="1">
    <location>
        <begin position="7"/>
        <end position="27"/>
    </location>
</feature>
<dbReference type="EMBL" id="JBHSNQ010000048">
    <property type="protein sequence ID" value="MFC5541227.1"/>
    <property type="molecule type" value="Genomic_DNA"/>
</dbReference>
<sequence length="121" mass="13841">MYGSIFLNCWGSLITFSITFAIMYQVSIFPSQILLVSFFAALAAFILLFAVRYLIGYILYTPDDGLFEEFIEGTDENNSVQEEEDEILERDTNSLNQSSKMEFQDESSEEIAKLVRSMLSE</sequence>
<proteinExistence type="predicted"/>
<reference evidence="3" key="1">
    <citation type="journal article" date="2019" name="Int. J. Syst. Evol. Microbiol.">
        <title>The Global Catalogue of Microorganisms (GCM) 10K type strain sequencing project: providing services to taxonomists for standard genome sequencing and annotation.</title>
        <authorList>
            <consortium name="The Broad Institute Genomics Platform"/>
            <consortium name="The Broad Institute Genome Sequencing Center for Infectious Disease"/>
            <person name="Wu L."/>
            <person name="Ma J."/>
        </authorList>
    </citation>
    <scope>NUCLEOTIDE SEQUENCE [LARGE SCALE GENOMIC DNA]</scope>
    <source>
        <strain evidence="3">CCUG 56331</strain>
    </source>
</reference>
<keyword evidence="1" id="KW-1133">Transmembrane helix</keyword>
<dbReference type="RefSeq" id="WP_390309006.1">
    <property type="nucleotide sequence ID" value="NZ_JBHSNQ010000048.1"/>
</dbReference>
<keyword evidence="1" id="KW-0472">Membrane</keyword>
<organism evidence="2 3">
    <name type="scientific">Ureibacillus suwonensis</name>
    <dbReference type="NCBI Taxonomy" id="313007"/>
    <lineage>
        <taxon>Bacteria</taxon>
        <taxon>Bacillati</taxon>
        <taxon>Bacillota</taxon>
        <taxon>Bacilli</taxon>
        <taxon>Bacillales</taxon>
        <taxon>Caryophanaceae</taxon>
        <taxon>Ureibacillus</taxon>
    </lineage>
</organism>
<name>A0ABW0R8X1_9BACL</name>
<feature type="transmembrane region" description="Helical" evidence="1">
    <location>
        <begin position="33"/>
        <end position="55"/>
    </location>
</feature>
<evidence type="ECO:0000313" key="3">
    <source>
        <dbReference type="Proteomes" id="UP001595978"/>
    </source>
</evidence>
<accession>A0ABW0R8X1</accession>
<evidence type="ECO:0000313" key="2">
    <source>
        <dbReference type="EMBL" id="MFC5541227.1"/>
    </source>
</evidence>
<keyword evidence="1" id="KW-0812">Transmembrane</keyword>
<gene>
    <name evidence="2" type="ORF">ACFPOH_05465</name>
</gene>
<keyword evidence="3" id="KW-1185">Reference proteome</keyword>
<dbReference type="Proteomes" id="UP001595978">
    <property type="component" value="Unassembled WGS sequence"/>
</dbReference>
<protein>
    <submittedName>
        <fullName evidence="2">Uncharacterized protein</fullName>
    </submittedName>
</protein>
<evidence type="ECO:0000256" key="1">
    <source>
        <dbReference type="SAM" id="Phobius"/>
    </source>
</evidence>
<comment type="caution">
    <text evidence="2">The sequence shown here is derived from an EMBL/GenBank/DDBJ whole genome shotgun (WGS) entry which is preliminary data.</text>
</comment>